<dbReference type="PANTHER" id="PTHR32098">
    <property type="entry name" value="LYCOPENE BETA/EPSILON CYCLASE PROTEIN"/>
    <property type="match status" value="1"/>
</dbReference>
<dbReference type="PANTHER" id="PTHR32098:SF5">
    <property type="entry name" value="LYCOPENE BETA_EPSILON CYCLASE PROTEIN"/>
    <property type="match status" value="1"/>
</dbReference>
<name>A0AA38CS02_TAXCH</name>
<dbReference type="Proteomes" id="UP000824469">
    <property type="component" value="Unassembled WGS sequence"/>
</dbReference>
<accession>A0AA38CS02</accession>
<dbReference type="OMA" id="ILEWMTH"/>
<feature type="non-terminal residue" evidence="1">
    <location>
        <position position="1"/>
    </location>
</feature>
<gene>
    <name evidence="1" type="ORF">KI387_013146</name>
</gene>
<sequence>IYEAITTNSLDSYSLSLLNPYMPNLSAAWLFQKAMSGQPYAKVSPDFINKLLSINFQCMQRLGEPVLRPFLQDVIQFEPLAKTLGLILLTNPGILPSIFIQVGFPMILEWMTHFAALGSYTFLSTFISPIL</sequence>
<evidence type="ECO:0000313" key="1">
    <source>
        <dbReference type="EMBL" id="KAH9301563.1"/>
    </source>
</evidence>
<dbReference type="EMBL" id="JAHRHJ020000009">
    <property type="protein sequence ID" value="KAH9301563.1"/>
    <property type="molecule type" value="Genomic_DNA"/>
</dbReference>
<reference evidence="1 2" key="1">
    <citation type="journal article" date="2021" name="Nat. Plants">
        <title>The Taxus genome provides insights into paclitaxel biosynthesis.</title>
        <authorList>
            <person name="Xiong X."/>
            <person name="Gou J."/>
            <person name="Liao Q."/>
            <person name="Li Y."/>
            <person name="Zhou Q."/>
            <person name="Bi G."/>
            <person name="Li C."/>
            <person name="Du R."/>
            <person name="Wang X."/>
            <person name="Sun T."/>
            <person name="Guo L."/>
            <person name="Liang H."/>
            <person name="Lu P."/>
            <person name="Wu Y."/>
            <person name="Zhang Z."/>
            <person name="Ro D.K."/>
            <person name="Shang Y."/>
            <person name="Huang S."/>
            <person name="Yan J."/>
        </authorList>
    </citation>
    <scope>NUCLEOTIDE SEQUENCE [LARGE SCALE GENOMIC DNA]</scope>
    <source>
        <strain evidence="1">Ta-2019</strain>
    </source>
</reference>
<comment type="caution">
    <text evidence="1">The sequence shown here is derived from an EMBL/GenBank/DDBJ whole genome shotgun (WGS) entry which is preliminary data.</text>
</comment>
<dbReference type="AlphaFoldDB" id="A0AA38CS02"/>
<evidence type="ECO:0000313" key="2">
    <source>
        <dbReference type="Proteomes" id="UP000824469"/>
    </source>
</evidence>
<keyword evidence="2" id="KW-1185">Reference proteome</keyword>
<feature type="non-terminal residue" evidence="1">
    <location>
        <position position="131"/>
    </location>
</feature>
<protein>
    <submittedName>
        <fullName evidence="1">Uncharacterized protein</fullName>
    </submittedName>
</protein>
<organism evidence="1 2">
    <name type="scientific">Taxus chinensis</name>
    <name type="common">Chinese yew</name>
    <name type="synonym">Taxus wallichiana var. chinensis</name>
    <dbReference type="NCBI Taxonomy" id="29808"/>
    <lineage>
        <taxon>Eukaryota</taxon>
        <taxon>Viridiplantae</taxon>
        <taxon>Streptophyta</taxon>
        <taxon>Embryophyta</taxon>
        <taxon>Tracheophyta</taxon>
        <taxon>Spermatophyta</taxon>
        <taxon>Pinopsida</taxon>
        <taxon>Pinidae</taxon>
        <taxon>Conifers II</taxon>
        <taxon>Cupressales</taxon>
        <taxon>Taxaceae</taxon>
        <taxon>Taxus</taxon>
    </lineage>
</organism>
<proteinExistence type="predicted"/>